<dbReference type="EMBL" id="KZ305086">
    <property type="protein sequence ID" value="PIA28471.1"/>
    <property type="molecule type" value="Genomic_DNA"/>
</dbReference>
<evidence type="ECO:0000256" key="4">
    <source>
        <dbReference type="PIRNR" id="PIRNR028729"/>
    </source>
</evidence>
<keyword evidence="8" id="KW-1185">Reference proteome</keyword>
<dbReference type="AlphaFoldDB" id="A0A2G5CB05"/>
<accession>A0A2G5CB05</accession>
<evidence type="ECO:0000256" key="3">
    <source>
        <dbReference type="ARBA" id="ARBA00022786"/>
    </source>
</evidence>
<dbReference type="SUPFAM" id="SSF54695">
    <property type="entry name" value="POZ domain"/>
    <property type="match status" value="1"/>
</dbReference>
<sequence length="130" mass="15179">MRQSNVQVEETFMLQSKVLMDMIELGCADDNIPLQDVTADILAMVIEYCKKHVVNANNKKEFDVDESLKKWDADFVDVDLRTLYDLIYKFADIIKYKSISEIRKIFHIQNDLTPAEEEEIRTTNPWAFGN</sequence>
<dbReference type="InterPro" id="IPR011333">
    <property type="entry name" value="SKP1/BTB/POZ_sf"/>
</dbReference>
<keyword evidence="3 4" id="KW-0833">Ubl conjugation pathway</keyword>
<dbReference type="Pfam" id="PF03931">
    <property type="entry name" value="Skp1_POZ"/>
    <property type="match status" value="1"/>
</dbReference>
<dbReference type="SUPFAM" id="SSF81382">
    <property type="entry name" value="Skp1 dimerisation domain-like"/>
    <property type="match status" value="1"/>
</dbReference>
<dbReference type="InterPro" id="IPR001232">
    <property type="entry name" value="SKP1-like"/>
</dbReference>
<dbReference type="OrthoDB" id="7827685at2759"/>
<feature type="domain" description="SKP1 component POZ" evidence="6">
    <location>
        <begin position="6"/>
        <end position="53"/>
    </location>
</feature>
<gene>
    <name evidence="7" type="ORF">AQUCO_06900030v1</name>
</gene>
<dbReference type="GO" id="GO:0009867">
    <property type="term" value="P:jasmonic acid mediated signaling pathway"/>
    <property type="evidence" value="ECO:0007669"/>
    <property type="project" value="UniProtKB-ARBA"/>
</dbReference>
<feature type="domain" description="SKP1 component dimerisation" evidence="5">
    <location>
        <begin position="83"/>
        <end position="127"/>
    </location>
</feature>
<dbReference type="Proteomes" id="UP000230069">
    <property type="component" value="Unassembled WGS sequence"/>
</dbReference>
<reference evidence="7 8" key="1">
    <citation type="submission" date="2017-09" db="EMBL/GenBank/DDBJ databases">
        <title>WGS assembly of Aquilegia coerulea Goldsmith.</title>
        <authorList>
            <person name="Hodges S."/>
            <person name="Kramer E."/>
            <person name="Nordborg M."/>
            <person name="Tomkins J."/>
            <person name="Borevitz J."/>
            <person name="Derieg N."/>
            <person name="Yan J."/>
            <person name="Mihaltcheva S."/>
            <person name="Hayes R.D."/>
            <person name="Rokhsar D."/>
        </authorList>
    </citation>
    <scope>NUCLEOTIDE SEQUENCE [LARGE SCALE GENOMIC DNA]</scope>
    <source>
        <strain evidence="8">cv. Goldsmith</strain>
    </source>
</reference>
<dbReference type="PIRSF" id="PIRSF028729">
    <property type="entry name" value="E3_ubiquit_lig_SCF_Skp"/>
    <property type="match status" value="1"/>
</dbReference>
<dbReference type="UniPathway" id="UPA00143"/>
<evidence type="ECO:0000259" key="5">
    <source>
        <dbReference type="Pfam" id="PF01466"/>
    </source>
</evidence>
<dbReference type="InterPro" id="IPR016073">
    <property type="entry name" value="Skp1_comp_POZ"/>
</dbReference>
<comment type="similarity">
    <text evidence="2 4">Belongs to the SKP1 family.</text>
</comment>
<comment type="subunit">
    <text evidence="4">Part of a SCF (SKP1-cullin-F-box) protein ligase complex.</text>
</comment>
<dbReference type="GO" id="GO:0016567">
    <property type="term" value="P:protein ubiquitination"/>
    <property type="evidence" value="ECO:0007669"/>
    <property type="project" value="UniProtKB-UniRule"/>
</dbReference>
<dbReference type="InterPro" id="IPR016897">
    <property type="entry name" value="SKP1"/>
</dbReference>
<evidence type="ECO:0000313" key="8">
    <source>
        <dbReference type="Proteomes" id="UP000230069"/>
    </source>
</evidence>
<name>A0A2G5CB05_AQUCA</name>
<dbReference type="SMART" id="SM00512">
    <property type="entry name" value="Skp1"/>
    <property type="match status" value="1"/>
</dbReference>
<proteinExistence type="inferred from homology"/>
<dbReference type="Gene3D" id="3.30.710.10">
    <property type="entry name" value="Potassium Channel Kv1.1, Chain A"/>
    <property type="match status" value="1"/>
</dbReference>
<organism evidence="7 8">
    <name type="scientific">Aquilegia coerulea</name>
    <name type="common">Rocky mountain columbine</name>
    <dbReference type="NCBI Taxonomy" id="218851"/>
    <lineage>
        <taxon>Eukaryota</taxon>
        <taxon>Viridiplantae</taxon>
        <taxon>Streptophyta</taxon>
        <taxon>Embryophyta</taxon>
        <taxon>Tracheophyta</taxon>
        <taxon>Spermatophyta</taxon>
        <taxon>Magnoliopsida</taxon>
        <taxon>Ranunculales</taxon>
        <taxon>Ranunculaceae</taxon>
        <taxon>Thalictroideae</taxon>
        <taxon>Aquilegia</taxon>
    </lineage>
</organism>
<dbReference type="PANTHER" id="PTHR11165">
    <property type="entry name" value="SKP1"/>
    <property type="match status" value="1"/>
</dbReference>
<comment type="pathway">
    <text evidence="1 4">Protein modification; protein ubiquitination.</text>
</comment>
<dbReference type="InterPro" id="IPR036296">
    <property type="entry name" value="SKP1-like_dim_sf"/>
</dbReference>
<dbReference type="InterPro" id="IPR016072">
    <property type="entry name" value="Skp1_comp_dimer"/>
</dbReference>
<evidence type="ECO:0000256" key="1">
    <source>
        <dbReference type="ARBA" id="ARBA00004906"/>
    </source>
</evidence>
<dbReference type="InParanoid" id="A0A2G5CB05"/>
<evidence type="ECO:0000256" key="2">
    <source>
        <dbReference type="ARBA" id="ARBA00009993"/>
    </source>
</evidence>
<protein>
    <recommendedName>
        <fullName evidence="4">SKP1-like protein</fullName>
    </recommendedName>
</protein>
<evidence type="ECO:0000313" key="7">
    <source>
        <dbReference type="EMBL" id="PIA28471.1"/>
    </source>
</evidence>
<dbReference type="GO" id="GO:0006511">
    <property type="term" value="P:ubiquitin-dependent protein catabolic process"/>
    <property type="evidence" value="ECO:0007669"/>
    <property type="project" value="InterPro"/>
</dbReference>
<dbReference type="STRING" id="218851.A0A2G5CB05"/>
<evidence type="ECO:0000259" key="6">
    <source>
        <dbReference type="Pfam" id="PF03931"/>
    </source>
</evidence>
<dbReference type="Pfam" id="PF01466">
    <property type="entry name" value="Skp1"/>
    <property type="match status" value="1"/>
</dbReference>
<comment type="function">
    <text evidence="4">Involved in ubiquitination and subsequent proteasomal degradation of target proteins. Together with CUL1, RBX1 and a F-box protein, it forms a SCF E3 ubiquitin ligase complex. The functional specificity of this complex depends on the type of F-box protein. In the SCF complex, it serves as an adapter that links the F-box protein to CUL1.</text>
</comment>